<dbReference type="PANTHER" id="PTHR46696:SF1">
    <property type="entry name" value="CYTOCHROME P450 YJIB-RELATED"/>
    <property type="match status" value="1"/>
</dbReference>
<dbReference type="CDD" id="cd11029">
    <property type="entry name" value="CYP107-like"/>
    <property type="match status" value="1"/>
</dbReference>
<dbReference type="PANTHER" id="PTHR46696">
    <property type="entry name" value="P450, PUTATIVE (EUROFUNG)-RELATED"/>
    <property type="match status" value="1"/>
</dbReference>
<accession>A0ABP6XJE4</accession>
<keyword evidence="2" id="KW-0560">Oxidoreductase</keyword>
<keyword evidence="4" id="KW-1185">Reference proteome</keyword>
<dbReference type="SUPFAM" id="SSF48264">
    <property type="entry name" value="Cytochrome P450"/>
    <property type="match status" value="1"/>
</dbReference>
<dbReference type="PROSITE" id="PS00086">
    <property type="entry name" value="CYTOCHROME_P450"/>
    <property type="match status" value="1"/>
</dbReference>
<evidence type="ECO:0000313" key="4">
    <source>
        <dbReference type="Proteomes" id="UP001500707"/>
    </source>
</evidence>
<dbReference type="Pfam" id="PF00067">
    <property type="entry name" value="p450"/>
    <property type="match status" value="1"/>
</dbReference>
<dbReference type="EMBL" id="BAABCE010000011">
    <property type="protein sequence ID" value="GAA3568253.1"/>
    <property type="molecule type" value="Genomic_DNA"/>
</dbReference>
<name>A0ABP6XJE4_9ACTN</name>
<proteinExistence type="inferred from homology"/>
<evidence type="ECO:0000256" key="2">
    <source>
        <dbReference type="RuleBase" id="RU000461"/>
    </source>
</evidence>
<keyword evidence="2" id="KW-0479">Metal-binding</keyword>
<dbReference type="Proteomes" id="UP001500707">
    <property type="component" value="Unassembled WGS sequence"/>
</dbReference>
<gene>
    <name evidence="3" type="ORF">GCM10022295_57630</name>
</gene>
<keyword evidence="2" id="KW-0503">Monooxygenase</keyword>
<keyword evidence="2" id="KW-0408">Iron</keyword>
<dbReference type="InterPro" id="IPR017972">
    <property type="entry name" value="Cyt_P450_CS"/>
</dbReference>
<organism evidence="3 4">
    <name type="scientific">Streptomyces osmaniensis</name>
    <dbReference type="NCBI Taxonomy" id="593134"/>
    <lineage>
        <taxon>Bacteria</taxon>
        <taxon>Bacillati</taxon>
        <taxon>Actinomycetota</taxon>
        <taxon>Actinomycetes</taxon>
        <taxon>Kitasatosporales</taxon>
        <taxon>Streptomycetaceae</taxon>
        <taxon>Streptomyces</taxon>
    </lineage>
</organism>
<dbReference type="InterPro" id="IPR036396">
    <property type="entry name" value="Cyt_P450_sf"/>
</dbReference>
<dbReference type="Gene3D" id="1.10.630.10">
    <property type="entry name" value="Cytochrome P450"/>
    <property type="match status" value="1"/>
</dbReference>
<dbReference type="InterPro" id="IPR002397">
    <property type="entry name" value="Cyt_P450_B"/>
</dbReference>
<keyword evidence="2" id="KW-0349">Heme</keyword>
<comment type="similarity">
    <text evidence="1 2">Belongs to the cytochrome P450 family.</text>
</comment>
<dbReference type="InterPro" id="IPR001128">
    <property type="entry name" value="Cyt_P450"/>
</dbReference>
<reference evidence="4" key="1">
    <citation type="journal article" date="2019" name="Int. J. Syst. Evol. Microbiol.">
        <title>The Global Catalogue of Microorganisms (GCM) 10K type strain sequencing project: providing services to taxonomists for standard genome sequencing and annotation.</title>
        <authorList>
            <consortium name="The Broad Institute Genomics Platform"/>
            <consortium name="The Broad Institute Genome Sequencing Center for Infectious Disease"/>
            <person name="Wu L."/>
            <person name="Ma J."/>
        </authorList>
    </citation>
    <scope>NUCLEOTIDE SEQUENCE [LARGE SCALE GENOMIC DNA]</scope>
    <source>
        <strain evidence="4">JCM 17656</strain>
    </source>
</reference>
<sequence>MPTNAPDSVARVPEHLVERRVADPYPYFAWLRRHAPVSAERKANGTTVWQVARYEDVDALIADGRLSKRPERVARYVAGPPGLNRHLVHSDPPDHTRLRSLVNTAFIPRRVVALEPVIRAAAEELLDRLDGRVRIDLVGDFAGPLTFRVICRVLGVPDAMNTPDLRELLLATVMPTGAHTTPEGMARTNRELYAFLTELVALKRTAGAAETAETDLLGALVHACDGVDTLTQEELLSTAYLLLLVGHDTTLNLIGNGTLALLQHPDQAKRLDAEPSLIAPAVEELLRFDAPVRDATFRAAAEPVEVGGHTIAPGDVVSLLIGSANRDPEKFDSPDVLDLSRAPNEHLSFGRGPHFCIGAALARLEGRIAFPLLLERLGQVRLAVPAESLTWRPTRVMRGLAALPLERY</sequence>
<protein>
    <submittedName>
        <fullName evidence="3">Cytochrome P450</fullName>
    </submittedName>
</protein>
<comment type="caution">
    <text evidence="3">The sequence shown here is derived from an EMBL/GenBank/DDBJ whole genome shotgun (WGS) entry which is preliminary data.</text>
</comment>
<evidence type="ECO:0000313" key="3">
    <source>
        <dbReference type="EMBL" id="GAA3568253.1"/>
    </source>
</evidence>
<evidence type="ECO:0000256" key="1">
    <source>
        <dbReference type="ARBA" id="ARBA00010617"/>
    </source>
</evidence>
<dbReference type="PRINTS" id="PR00359">
    <property type="entry name" value="BP450"/>
</dbReference>